<sequence length="213" mass="23353">MMTASNMSEPLIKGDNTNSSKSASDSSNSSLAELDHVMIGRLKYSCLILGVLIGFFIQVSTIGASFLTNLPWAKGTSDQHIAVYALVWSIITATASCGVMMIFRSFVEITFNLTFGRALAYDPIKHDQILDELVWYFECYFSLGVLISVTLAWVATSFVLGMPTTLIDLGITIALPVFWCFSFFVIFMTKDSPKSTPPKKEVSSREVAGVSIV</sequence>
<feature type="region of interest" description="Disordered" evidence="1">
    <location>
        <begin position="1"/>
        <end position="27"/>
    </location>
</feature>
<keyword evidence="2" id="KW-0812">Transmembrane</keyword>
<keyword evidence="2" id="KW-0472">Membrane</keyword>
<feature type="transmembrane region" description="Helical" evidence="2">
    <location>
        <begin position="166"/>
        <end position="189"/>
    </location>
</feature>
<evidence type="ECO:0000256" key="1">
    <source>
        <dbReference type="SAM" id="MobiDB-lite"/>
    </source>
</evidence>
<accession>A0A9N8HYC1</accession>
<comment type="caution">
    <text evidence="3">The sequence shown here is derived from an EMBL/GenBank/DDBJ whole genome shotgun (WGS) entry which is preliminary data.</text>
</comment>
<keyword evidence="4" id="KW-1185">Reference proteome</keyword>
<organism evidence="3 4">
    <name type="scientific">Seminavis robusta</name>
    <dbReference type="NCBI Taxonomy" id="568900"/>
    <lineage>
        <taxon>Eukaryota</taxon>
        <taxon>Sar</taxon>
        <taxon>Stramenopiles</taxon>
        <taxon>Ochrophyta</taxon>
        <taxon>Bacillariophyta</taxon>
        <taxon>Bacillariophyceae</taxon>
        <taxon>Bacillariophycidae</taxon>
        <taxon>Naviculales</taxon>
        <taxon>Naviculaceae</taxon>
        <taxon>Seminavis</taxon>
    </lineage>
</organism>
<evidence type="ECO:0000256" key="2">
    <source>
        <dbReference type="SAM" id="Phobius"/>
    </source>
</evidence>
<protein>
    <submittedName>
        <fullName evidence="3">Uncharacterized protein</fullName>
    </submittedName>
</protein>
<dbReference type="OrthoDB" id="45097at2759"/>
<dbReference type="Proteomes" id="UP001153069">
    <property type="component" value="Unassembled WGS sequence"/>
</dbReference>
<feature type="compositionally biased region" description="Low complexity" evidence="1">
    <location>
        <begin position="16"/>
        <end position="27"/>
    </location>
</feature>
<evidence type="ECO:0000313" key="3">
    <source>
        <dbReference type="EMBL" id="CAB9530217.1"/>
    </source>
</evidence>
<keyword evidence="2" id="KW-1133">Transmembrane helix</keyword>
<gene>
    <name evidence="3" type="ORF">SEMRO_2791_G337190.1</name>
</gene>
<feature type="transmembrane region" description="Helical" evidence="2">
    <location>
        <begin position="46"/>
        <end position="69"/>
    </location>
</feature>
<reference evidence="3" key="1">
    <citation type="submission" date="2020-06" db="EMBL/GenBank/DDBJ databases">
        <authorList>
            <consortium name="Plant Systems Biology data submission"/>
        </authorList>
    </citation>
    <scope>NUCLEOTIDE SEQUENCE</scope>
    <source>
        <strain evidence="3">D6</strain>
    </source>
</reference>
<feature type="transmembrane region" description="Helical" evidence="2">
    <location>
        <begin position="81"/>
        <end position="103"/>
    </location>
</feature>
<feature type="transmembrane region" description="Helical" evidence="2">
    <location>
        <begin position="133"/>
        <end position="154"/>
    </location>
</feature>
<dbReference type="EMBL" id="CAICTM010002789">
    <property type="protein sequence ID" value="CAB9530217.1"/>
    <property type="molecule type" value="Genomic_DNA"/>
</dbReference>
<evidence type="ECO:0000313" key="4">
    <source>
        <dbReference type="Proteomes" id="UP001153069"/>
    </source>
</evidence>
<name>A0A9N8HYC1_9STRA</name>
<proteinExistence type="predicted"/>
<dbReference type="AlphaFoldDB" id="A0A9N8HYC1"/>